<gene>
    <name evidence="6" type="ORF">CR152_20860</name>
</gene>
<dbReference type="SUPFAM" id="SSF52738">
    <property type="entry name" value="Methylesterase CheB, C-terminal domain"/>
    <property type="match status" value="1"/>
</dbReference>
<comment type="catalytic activity">
    <reaction evidence="3">
        <text>[protein]-L-glutamate 5-O-methyl ester + H2O = L-glutamyl-[protein] + methanol + H(+)</text>
        <dbReference type="Rhea" id="RHEA:23236"/>
        <dbReference type="Rhea" id="RHEA-COMP:10208"/>
        <dbReference type="Rhea" id="RHEA-COMP:10311"/>
        <dbReference type="ChEBI" id="CHEBI:15377"/>
        <dbReference type="ChEBI" id="CHEBI:15378"/>
        <dbReference type="ChEBI" id="CHEBI:17790"/>
        <dbReference type="ChEBI" id="CHEBI:29973"/>
        <dbReference type="ChEBI" id="CHEBI:82795"/>
        <dbReference type="EC" id="3.1.1.61"/>
    </reaction>
</comment>
<dbReference type="InterPro" id="IPR000673">
    <property type="entry name" value="Sig_transdc_resp-reg_Me-estase"/>
</dbReference>
<evidence type="ECO:0000256" key="2">
    <source>
        <dbReference type="ARBA" id="ARBA00039140"/>
    </source>
</evidence>
<keyword evidence="4" id="KW-0145">Chemotaxis</keyword>
<dbReference type="KEGG" id="mass:CR152_20860"/>
<dbReference type="PROSITE" id="PS50122">
    <property type="entry name" value="CHEB"/>
    <property type="match status" value="1"/>
</dbReference>
<feature type="active site" evidence="4">
    <location>
        <position position="56"/>
    </location>
</feature>
<accession>A0A2D2DNZ2</accession>
<name>A0A2D2DNZ2_9BURK</name>
<organism evidence="6 7">
    <name type="scientific">Massilia violaceinigra</name>
    <dbReference type="NCBI Taxonomy" id="2045208"/>
    <lineage>
        <taxon>Bacteria</taxon>
        <taxon>Pseudomonadati</taxon>
        <taxon>Pseudomonadota</taxon>
        <taxon>Betaproteobacteria</taxon>
        <taxon>Burkholderiales</taxon>
        <taxon>Oxalobacteraceae</taxon>
        <taxon>Telluria group</taxon>
        <taxon>Massilia</taxon>
    </lineage>
</organism>
<dbReference type="EMBL" id="CP024608">
    <property type="protein sequence ID" value="ATQ76691.1"/>
    <property type="molecule type" value="Genomic_DNA"/>
</dbReference>
<dbReference type="Pfam" id="PF01339">
    <property type="entry name" value="CheB_methylest"/>
    <property type="match status" value="1"/>
</dbReference>
<dbReference type="PANTHER" id="PTHR42872">
    <property type="entry name" value="PROTEIN-GLUTAMATE METHYLESTERASE/PROTEIN-GLUTAMINE GLUTAMINASE"/>
    <property type="match status" value="1"/>
</dbReference>
<evidence type="ECO:0000313" key="6">
    <source>
        <dbReference type="EMBL" id="ATQ76691.1"/>
    </source>
</evidence>
<dbReference type="GO" id="GO:0005737">
    <property type="term" value="C:cytoplasm"/>
    <property type="evidence" value="ECO:0007669"/>
    <property type="project" value="InterPro"/>
</dbReference>
<protein>
    <recommendedName>
        <fullName evidence="2">protein-glutamate methylesterase</fullName>
        <ecNumber evidence="2">3.1.1.61</ecNumber>
    </recommendedName>
</protein>
<evidence type="ECO:0000256" key="3">
    <source>
        <dbReference type="ARBA" id="ARBA00048267"/>
    </source>
</evidence>
<evidence type="ECO:0000313" key="7">
    <source>
        <dbReference type="Proteomes" id="UP000229897"/>
    </source>
</evidence>
<dbReference type="InterPro" id="IPR011247">
    <property type="entry name" value="Chemotax_prot-Glu_Me-esterase"/>
</dbReference>
<feature type="domain" description="CheB-type methylesterase" evidence="5">
    <location>
        <begin position="17"/>
        <end position="201"/>
    </location>
</feature>
<keyword evidence="7" id="KW-1185">Reference proteome</keyword>
<dbReference type="GO" id="GO:0008984">
    <property type="term" value="F:protein-glutamate methylesterase activity"/>
    <property type="evidence" value="ECO:0007669"/>
    <property type="project" value="UniProtKB-EC"/>
</dbReference>
<dbReference type="CDD" id="cd16433">
    <property type="entry name" value="CheB"/>
    <property type="match status" value="1"/>
</dbReference>
<dbReference type="PIRSF" id="PIRSF036461">
    <property type="entry name" value="Chmtx_methlestr"/>
    <property type="match status" value="1"/>
</dbReference>
<dbReference type="OrthoDB" id="9791760at2"/>
<dbReference type="GO" id="GO:0000156">
    <property type="term" value="F:phosphorelay response regulator activity"/>
    <property type="evidence" value="ECO:0007669"/>
    <property type="project" value="InterPro"/>
</dbReference>
<dbReference type="Gene3D" id="3.40.50.180">
    <property type="entry name" value="Methylesterase CheB, C-terminal domain"/>
    <property type="match status" value="1"/>
</dbReference>
<keyword evidence="1 4" id="KW-0378">Hydrolase</keyword>
<proteinExistence type="predicted"/>
<evidence type="ECO:0000259" key="5">
    <source>
        <dbReference type="PROSITE" id="PS50122"/>
    </source>
</evidence>
<reference evidence="6" key="1">
    <citation type="submission" date="2017-10" db="EMBL/GenBank/DDBJ databases">
        <title>Massilia psychrophilum sp. nov., a novel purple-pigmented bacterium isolated from Tianshan glacier, Xinjiang Municipality, China.</title>
        <authorList>
            <person name="Wang H."/>
        </authorList>
    </citation>
    <scope>NUCLEOTIDE SEQUENCE [LARGE SCALE GENOMIC DNA]</scope>
    <source>
        <strain evidence="6">B2</strain>
    </source>
</reference>
<dbReference type="AlphaFoldDB" id="A0A2D2DNZ2"/>
<feature type="active site" evidence="4">
    <location>
        <position position="149"/>
    </location>
</feature>
<evidence type="ECO:0000256" key="1">
    <source>
        <dbReference type="ARBA" id="ARBA00022801"/>
    </source>
</evidence>
<dbReference type="EC" id="3.1.1.61" evidence="2"/>
<dbReference type="PANTHER" id="PTHR42872:SF6">
    <property type="entry name" value="PROTEIN-GLUTAMATE METHYLESTERASE_PROTEIN-GLUTAMINE GLUTAMINASE"/>
    <property type="match status" value="1"/>
</dbReference>
<dbReference type="InterPro" id="IPR035909">
    <property type="entry name" value="CheB_C"/>
</dbReference>
<evidence type="ECO:0000256" key="4">
    <source>
        <dbReference type="PROSITE-ProRule" id="PRU00050"/>
    </source>
</evidence>
<dbReference type="Proteomes" id="UP000229897">
    <property type="component" value="Chromosome"/>
</dbReference>
<dbReference type="GO" id="GO:0006935">
    <property type="term" value="P:chemotaxis"/>
    <property type="evidence" value="ECO:0007669"/>
    <property type="project" value="UniProtKB-UniRule"/>
</dbReference>
<feature type="active site" evidence="4">
    <location>
        <position position="29"/>
    </location>
</feature>
<dbReference type="RefSeq" id="WP_099878047.1">
    <property type="nucleotide sequence ID" value="NZ_CP024608.1"/>
</dbReference>
<sequence>MTAASTKKAANADSAAKRSDFPIIVIGTSAGGQSALGALVAQLPADFPAAILVVHHMAATGSNDAMLRVLADKGNLPCKQAVQHGVIKSGCIYLAQPDHHLMISEAKTLVTKGARENRARPAIDPLFRSAAIEFGNRVIGVVLTGYLDDGTSGMEVIRRCGGICVVQDPADAAYPDMPQNVLNHVKVDHCVPLAEMGSLLTRLALHDRGASIRVPDDVAVEAKIAQRVLSDLESVEFLGTQVPFNCPGCGGVLWQMKIGNHLRFRCHTGHAYTAATLLAEQTAKMEETLWVALRMFEENKNLLVRMGADGTASPSYVERVEQSNIHIRRIKAMLHSNMASTDPLP</sequence>